<evidence type="ECO:0000256" key="5">
    <source>
        <dbReference type="ARBA" id="ARBA00022824"/>
    </source>
</evidence>
<feature type="compositionally biased region" description="Basic and acidic residues" evidence="11">
    <location>
        <begin position="802"/>
        <end position="815"/>
    </location>
</feature>
<dbReference type="EMBL" id="LNRQ01000004">
    <property type="protein sequence ID" value="KZM98688.1"/>
    <property type="molecule type" value="Genomic_DNA"/>
</dbReference>
<evidence type="ECO:0000256" key="12">
    <source>
        <dbReference type="SAM" id="Phobius"/>
    </source>
</evidence>
<keyword evidence="4 12" id="KW-0812">Transmembrane</keyword>
<reference evidence="13" key="1">
    <citation type="journal article" date="2016" name="Nat. Genet.">
        <title>A high-quality carrot genome assembly provides new insights into carotenoid accumulation and asterid genome evolution.</title>
        <authorList>
            <person name="Iorizzo M."/>
            <person name="Ellison S."/>
            <person name="Senalik D."/>
            <person name="Zeng P."/>
            <person name="Satapoomin P."/>
            <person name="Huang J."/>
            <person name="Bowman M."/>
            <person name="Iovene M."/>
            <person name="Sanseverino W."/>
            <person name="Cavagnaro P."/>
            <person name="Yildiz M."/>
            <person name="Macko-Podgorni A."/>
            <person name="Moranska E."/>
            <person name="Grzebelus E."/>
            <person name="Grzebelus D."/>
            <person name="Ashrafi H."/>
            <person name="Zheng Z."/>
            <person name="Cheng S."/>
            <person name="Spooner D."/>
            <person name="Van Deynze A."/>
            <person name="Simon P."/>
        </authorList>
    </citation>
    <scope>NUCLEOTIDE SEQUENCE [LARGE SCALE GENOMIC DNA]</scope>
    <source>
        <tissue evidence="13">Leaf</tissue>
    </source>
</reference>
<keyword evidence="5" id="KW-0256">Endoplasmic reticulum</keyword>
<accession>A0A165XZ34</accession>
<feature type="compositionally biased region" description="Polar residues" evidence="11">
    <location>
        <begin position="1417"/>
        <end position="1430"/>
    </location>
</feature>
<feature type="region of interest" description="Disordered" evidence="11">
    <location>
        <begin position="672"/>
        <end position="691"/>
    </location>
</feature>
<feature type="coiled-coil region" evidence="10">
    <location>
        <begin position="1073"/>
        <end position="1100"/>
    </location>
</feature>
<feature type="region of interest" description="Disordered" evidence="11">
    <location>
        <begin position="579"/>
        <end position="606"/>
    </location>
</feature>
<evidence type="ECO:0000256" key="8">
    <source>
        <dbReference type="ARBA" id="ARBA00023136"/>
    </source>
</evidence>
<name>A0A165XZ34_DAUCS</name>
<dbReference type="Gramene" id="KZM98688">
    <property type="protein sequence ID" value="KZM98688"/>
    <property type="gene ID" value="DCAR_013950"/>
</dbReference>
<proteinExistence type="inferred from homology"/>
<keyword evidence="7 10" id="KW-0175">Coiled coil</keyword>
<feature type="region of interest" description="Disordered" evidence="11">
    <location>
        <begin position="861"/>
        <end position="887"/>
    </location>
</feature>
<feature type="region of interest" description="Disordered" evidence="11">
    <location>
        <begin position="802"/>
        <end position="833"/>
    </location>
</feature>
<dbReference type="GO" id="GO:0005789">
    <property type="term" value="C:endoplasmic reticulum membrane"/>
    <property type="evidence" value="ECO:0007669"/>
    <property type="project" value="UniProtKB-SubCell"/>
</dbReference>
<dbReference type="GO" id="GO:0005886">
    <property type="term" value="C:plasma membrane"/>
    <property type="evidence" value="ECO:0007669"/>
    <property type="project" value="UniProtKB-SubCell"/>
</dbReference>
<feature type="transmembrane region" description="Helical" evidence="12">
    <location>
        <begin position="1455"/>
        <end position="1472"/>
    </location>
</feature>
<keyword evidence="3" id="KW-1003">Cell membrane</keyword>
<feature type="compositionally biased region" description="Basic and acidic residues" evidence="11">
    <location>
        <begin position="1352"/>
        <end position="1367"/>
    </location>
</feature>
<evidence type="ECO:0000256" key="9">
    <source>
        <dbReference type="ARBA" id="ARBA00038080"/>
    </source>
</evidence>
<comment type="similarity">
    <text evidence="9">Belongs to the plant Proton pump-interactor protein family.</text>
</comment>
<dbReference type="PANTHER" id="PTHR32219:SF3">
    <property type="entry name" value="CALPONIN-LIKE DOMAIN PROTEIN"/>
    <property type="match status" value="1"/>
</dbReference>
<feature type="compositionally biased region" description="Basic and acidic residues" evidence="11">
    <location>
        <begin position="1374"/>
        <end position="1387"/>
    </location>
</feature>
<feature type="compositionally biased region" description="Polar residues" evidence="11">
    <location>
        <begin position="673"/>
        <end position="691"/>
    </location>
</feature>
<evidence type="ECO:0000256" key="10">
    <source>
        <dbReference type="SAM" id="Coils"/>
    </source>
</evidence>
<dbReference type="Gene3D" id="1.10.287.1490">
    <property type="match status" value="1"/>
</dbReference>
<evidence type="ECO:0000313" key="13">
    <source>
        <dbReference type="EMBL" id="KZM98688.1"/>
    </source>
</evidence>
<evidence type="ECO:0000256" key="4">
    <source>
        <dbReference type="ARBA" id="ARBA00022692"/>
    </source>
</evidence>
<dbReference type="InterPro" id="IPR055282">
    <property type="entry name" value="PPI1-4"/>
</dbReference>
<dbReference type="PANTHER" id="PTHR32219">
    <property type="entry name" value="RNA-BINDING PROTEIN YLMH-RELATED"/>
    <property type="match status" value="1"/>
</dbReference>
<gene>
    <name evidence="13" type="ORF">DCAR_013950</name>
</gene>
<evidence type="ECO:0000256" key="3">
    <source>
        <dbReference type="ARBA" id="ARBA00022475"/>
    </source>
</evidence>
<dbReference type="STRING" id="79200.A0A165XZ34"/>
<evidence type="ECO:0000256" key="6">
    <source>
        <dbReference type="ARBA" id="ARBA00022989"/>
    </source>
</evidence>
<sequence>MAGTGDDMVGLKGLTGGVELSSHQDLTQVGGDFGGTKIDFVDCKGNGNACGGDGGSYVFVSKVNGGGDPVGGGDCNVEVKEGVFLKDGDGRVGNGGVVVGIGGDDVEFAGKGNDHVLAAVMDKGGALHGELVVENGGVGVVGDGQADCEVKVEDQGGLKDESGVGLQNGEVVVGDGRNGREVEFGDQVGLKDKTCLGLQNGKVVFGDGRNDREVEVGLKGKTCVELQNGEVVAGDGRNDREVEVENQVSLKDKSVVGLEHGEVVVGDGRSDREVEVEDQVGLKDESGVGVENGEVVVGNGRNDCEGEVKDQVGLKDESGVEVENREGVVGVGDNDQDYLKEENNCGLSTVTDKDVALHGELFAETGSIGEVEDGQPACEVKAEDQADFESTTEPIENQESLTDTDREFGERKGEVIGLVLARELPENSVKSVEQNVVLPSADIGENKKSEAVVFWADGCELAKVEHEYEVDVGEGQMKRTEKKLPEESLEPQISVTSSVDCVSSDVGKDQAKLEQINYLANDVELREGKVTVMKSAEDDEISDNCARAVQQDVIVSPAVIGQKSDTVVLDAVGCKPPKVESGTEFGSVDRKPEEQAELESGEDNLRSQMRITESVDCLFNELEDGDKFKTEKDLDWDIEGGIQLNNDINAVANKGISMASADDYEGSRESIDESQTVNKLDSTPSNAGSISSIEKVPVNCGEGINAGTNDGATVELEPSGFIQVTNGDGTMTNESLTLQTNLDKQIGSCANSLELNRNSDDAQCNGMVMQAQGDGGFQSDSNGSAGGPEVGNLAFPVTEKKSELETKNLDSEDVKTGSATTGTHSDISDCVSSRHSNDGISAMKIEFGTFDSAELLSKSSDVDVLSKSQISDGESENTGRADLTMNSGSDSYVDMNFKTGVQYHSDVPAKDATVAESKVPSGPVNVGPAPLLDSSSSDSVNGQNLGFVAKAKPFQFLVRLPRFDDDKLRQQIKDAQLLVDEKTNERAARRSVKLKRQEIDSIQDDINRVKNSISVIDITNRIAHMEHMIEHETNPLKEEKQLLREINTLRKLRDQISSNVCPADEVNQAFGQIEPMEMQLKTLKRDLSDLKAKVSDAEAAVILLGKEYNGESIRLKELQAQFRAVNDVRQDAYKYFSSLKRQLHEKSKNFWMYKDEAKAANDYALSGNKEALYRLCSNQVETFMDLWNKNDKFREDYVRCNNRSTLRRLKTLDGRSLGIDEEAPVIPMYVGEKEEMQQSTPLGTTYPSLATNLKQENSMKPVKSEQVDGKARVVAEPKNKILKDKTSVKPISGSGSVLNIVSDYLEDVKTKEEVKQQTEEELELARKAEMVREEEIAAKLKEKIRQEERAKAQEALERKKRNAEKAQMRAMLRAQKEAEQKEKDKEKRQRKKEKKNTDGETGLEVQTESIKEERTDSPGTQPKKSSQVNKYSKPKPAAIPPALRNRGKRHYCKQLMWWILAILIVLFMFLVANGSTQRKAKPVTRGDRFPGDQWQPI</sequence>
<evidence type="ECO:0000256" key="2">
    <source>
        <dbReference type="ARBA" id="ARBA00004389"/>
    </source>
</evidence>
<protein>
    <submittedName>
        <fullName evidence="13">Uncharacterized protein</fullName>
    </submittedName>
</protein>
<evidence type="ECO:0000256" key="1">
    <source>
        <dbReference type="ARBA" id="ARBA00004162"/>
    </source>
</evidence>
<feature type="region of interest" description="Disordered" evidence="11">
    <location>
        <begin position="1477"/>
        <end position="1497"/>
    </location>
</feature>
<keyword evidence="8 12" id="KW-0472">Membrane</keyword>
<evidence type="ECO:0000256" key="11">
    <source>
        <dbReference type="SAM" id="MobiDB-lite"/>
    </source>
</evidence>
<feature type="coiled-coil region" evidence="10">
    <location>
        <begin position="965"/>
        <end position="1012"/>
    </location>
</feature>
<organism evidence="13">
    <name type="scientific">Daucus carota subsp. sativus</name>
    <name type="common">Carrot</name>
    <dbReference type="NCBI Taxonomy" id="79200"/>
    <lineage>
        <taxon>Eukaryota</taxon>
        <taxon>Viridiplantae</taxon>
        <taxon>Streptophyta</taxon>
        <taxon>Embryophyta</taxon>
        <taxon>Tracheophyta</taxon>
        <taxon>Spermatophyta</taxon>
        <taxon>Magnoliopsida</taxon>
        <taxon>eudicotyledons</taxon>
        <taxon>Gunneridae</taxon>
        <taxon>Pentapetalae</taxon>
        <taxon>asterids</taxon>
        <taxon>campanulids</taxon>
        <taxon>Apiales</taxon>
        <taxon>Apiaceae</taxon>
        <taxon>Apioideae</taxon>
        <taxon>Scandiceae</taxon>
        <taxon>Daucinae</taxon>
        <taxon>Daucus</taxon>
        <taxon>Daucus sect. Daucus</taxon>
    </lineage>
</organism>
<feature type="region of interest" description="Disordered" evidence="11">
    <location>
        <begin position="1352"/>
        <end position="1442"/>
    </location>
</feature>
<keyword evidence="6 12" id="KW-1133">Transmembrane helix</keyword>
<feature type="compositionally biased region" description="Polar residues" evidence="11">
    <location>
        <begin position="817"/>
        <end position="833"/>
    </location>
</feature>
<feature type="compositionally biased region" description="Polar residues" evidence="11">
    <location>
        <begin position="869"/>
        <end position="887"/>
    </location>
</feature>
<comment type="caution">
    <text evidence="13">The sequence shown here is derived from an EMBL/GenBank/DDBJ whole genome shotgun (WGS) entry which is preliminary data.</text>
</comment>
<evidence type="ECO:0000256" key="7">
    <source>
        <dbReference type="ARBA" id="ARBA00023054"/>
    </source>
</evidence>
<comment type="subcellular location">
    <subcellularLocation>
        <location evidence="1">Cell membrane</location>
        <topology evidence="1">Single-pass membrane protein</topology>
    </subcellularLocation>
    <subcellularLocation>
        <location evidence="2">Endoplasmic reticulum membrane</location>
        <topology evidence="2">Single-pass membrane protein</topology>
    </subcellularLocation>
</comment>